<dbReference type="InterPro" id="IPR006667">
    <property type="entry name" value="SLC41_membr_dom"/>
</dbReference>
<dbReference type="InterPro" id="IPR036739">
    <property type="entry name" value="SLC41_membr_dom_sf"/>
</dbReference>
<evidence type="ECO:0000256" key="4">
    <source>
        <dbReference type="ARBA" id="ARBA00022692"/>
    </source>
</evidence>
<dbReference type="InterPro" id="IPR006669">
    <property type="entry name" value="MgtE_transporter"/>
</dbReference>
<dbReference type="AlphaFoldDB" id="A0A6J4N8G1"/>
<gene>
    <name evidence="10" type="ORF">AVDCRST_MAG89-5390</name>
</gene>
<name>A0A6J4N8G1_9BACT</name>
<evidence type="ECO:0000256" key="5">
    <source>
        <dbReference type="ARBA" id="ARBA00022842"/>
    </source>
</evidence>
<evidence type="ECO:0000256" key="8">
    <source>
        <dbReference type="SAM" id="Phobius"/>
    </source>
</evidence>
<evidence type="ECO:0000256" key="6">
    <source>
        <dbReference type="ARBA" id="ARBA00022989"/>
    </source>
</evidence>
<accession>A0A6J4N8G1</accession>
<feature type="transmembrane region" description="Helical" evidence="8">
    <location>
        <begin position="141"/>
        <end position="162"/>
    </location>
</feature>
<feature type="domain" description="SLC41A/MgtE integral membrane" evidence="9">
    <location>
        <begin position="101"/>
        <end position="224"/>
    </location>
</feature>
<evidence type="ECO:0000256" key="3">
    <source>
        <dbReference type="ARBA" id="ARBA00022448"/>
    </source>
</evidence>
<feature type="non-terminal residue" evidence="10">
    <location>
        <position position="1"/>
    </location>
</feature>
<dbReference type="SUPFAM" id="SSF54631">
    <property type="entry name" value="CBS-domain pair"/>
    <property type="match status" value="1"/>
</dbReference>
<dbReference type="Gene3D" id="3.10.580.10">
    <property type="entry name" value="CBS-domain"/>
    <property type="match status" value="1"/>
</dbReference>
<comment type="subcellular location">
    <subcellularLocation>
        <location evidence="1">Membrane</location>
        <topology evidence="1">Multi-pass membrane protein</topology>
    </subcellularLocation>
</comment>
<dbReference type="PANTHER" id="PTHR43773:SF1">
    <property type="entry name" value="MAGNESIUM TRANSPORTER MGTE"/>
    <property type="match status" value="1"/>
</dbReference>
<feature type="transmembrane region" description="Helical" evidence="8">
    <location>
        <begin position="99"/>
        <end position="120"/>
    </location>
</feature>
<evidence type="ECO:0000256" key="1">
    <source>
        <dbReference type="ARBA" id="ARBA00004141"/>
    </source>
</evidence>
<dbReference type="Gene3D" id="1.10.357.20">
    <property type="entry name" value="SLC41 divalent cation transporters, integral membrane domain"/>
    <property type="match status" value="1"/>
</dbReference>
<dbReference type="GO" id="GO:0016020">
    <property type="term" value="C:membrane"/>
    <property type="evidence" value="ECO:0007669"/>
    <property type="project" value="UniProtKB-SubCell"/>
</dbReference>
<evidence type="ECO:0000259" key="9">
    <source>
        <dbReference type="Pfam" id="PF01769"/>
    </source>
</evidence>
<keyword evidence="7 8" id="KW-0472">Membrane</keyword>
<reference evidence="10" key="1">
    <citation type="submission" date="2020-02" db="EMBL/GenBank/DDBJ databases">
        <authorList>
            <person name="Meier V. D."/>
        </authorList>
    </citation>
    <scope>NUCLEOTIDE SEQUENCE</scope>
    <source>
        <strain evidence="10">AVDCRST_MAG89</strain>
    </source>
</reference>
<evidence type="ECO:0000313" key="10">
    <source>
        <dbReference type="EMBL" id="CAA9381018.1"/>
    </source>
</evidence>
<dbReference type="SUPFAM" id="SSF161093">
    <property type="entry name" value="MgtE membrane domain-like"/>
    <property type="match status" value="1"/>
</dbReference>
<keyword evidence="4 8" id="KW-0812">Transmembrane</keyword>
<feature type="transmembrane region" description="Helical" evidence="8">
    <location>
        <begin position="168"/>
        <end position="190"/>
    </location>
</feature>
<keyword evidence="6 8" id="KW-1133">Transmembrane helix</keyword>
<dbReference type="EMBL" id="CADCTV010001127">
    <property type="protein sequence ID" value="CAA9381018.1"/>
    <property type="molecule type" value="Genomic_DNA"/>
</dbReference>
<dbReference type="PANTHER" id="PTHR43773">
    <property type="entry name" value="MAGNESIUM TRANSPORTER MGTE"/>
    <property type="match status" value="1"/>
</dbReference>
<dbReference type="InterPro" id="IPR046342">
    <property type="entry name" value="CBS_dom_sf"/>
</dbReference>
<keyword evidence="5" id="KW-0460">Magnesium</keyword>
<feature type="transmembrane region" description="Helical" evidence="8">
    <location>
        <begin position="202"/>
        <end position="230"/>
    </location>
</feature>
<feature type="transmembrane region" description="Helical" evidence="8">
    <location>
        <begin position="67"/>
        <end position="87"/>
    </location>
</feature>
<dbReference type="Pfam" id="PF01769">
    <property type="entry name" value="MgtE"/>
    <property type="match status" value="1"/>
</dbReference>
<proteinExistence type="inferred from homology"/>
<comment type="similarity">
    <text evidence="2">Belongs to the SLC41A transporter family.</text>
</comment>
<protein>
    <submittedName>
        <fullName evidence="10">Mg/Co/Ni transporter MgtE, CBS domain-containing</fullName>
    </submittedName>
</protein>
<evidence type="ECO:0000256" key="7">
    <source>
        <dbReference type="ARBA" id="ARBA00023136"/>
    </source>
</evidence>
<dbReference type="GO" id="GO:0015095">
    <property type="term" value="F:magnesium ion transmembrane transporter activity"/>
    <property type="evidence" value="ECO:0007669"/>
    <property type="project" value="InterPro"/>
</dbReference>
<evidence type="ECO:0000256" key="2">
    <source>
        <dbReference type="ARBA" id="ARBA00009749"/>
    </source>
</evidence>
<keyword evidence="3" id="KW-0813">Transport</keyword>
<organism evidence="10">
    <name type="scientific">uncultured Gemmatimonadota bacterium</name>
    <dbReference type="NCBI Taxonomy" id="203437"/>
    <lineage>
        <taxon>Bacteria</taxon>
        <taxon>Pseudomonadati</taxon>
        <taxon>Gemmatimonadota</taxon>
        <taxon>environmental samples</taxon>
    </lineage>
</organism>
<sequence>VGRILSRYNLASVAVVDAADHLLGRVTFDDVIDVLEAENTEDLLRFGGVSEAEELRGGWSDAVRSRLPWLFVNLVTAFAAASMVLLFEGTVAALPLLAAWMPVVAGMGGNAGTQALAVTVRRLALSQERSGRRWSVVGKELLVGLTNGLAIGTTVAIIAWLANGSPALGMVVMLAMWMNLGVAGFAGAFVPITLEKIGADPAVASSIFVTTFTDLVGFLLLLGLATWVLLPHL</sequence>